<reference evidence="2" key="1">
    <citation type="submission" date="2020-11" db="EMBL/GenBank/DDBJ databases">
        <authorList>
            <consortium name="DOE Joint Genome Institute"/>
            <person name="Ahrendt S."/>
            <person name="Riley R."/>
            <person name="Andreopoulos W."/>
            <person name="Labutti K."/>
            <person name="Pangilinan J."/>
            <person name="Ruiz-Duenas F.J."/>
            <person name="Barrasa J.M."/>
            <person name="Sanchez-Garcia M."/>
            <person name="Camarero S."/>
            <person name="Miyauchi S."/>
            <person name="Serrano A."/>
            <person name="Linde D."/>
            <person name="Babiker R."/>
            <person name="Drula E."/>
            <person name="Ayuso-Fernandez I."/>
            <person name="Pacheco R."/>
            <person name="Padilla G."/>
            <person name="Ferreira P."/>
            <person name="Barriuso J."/>
            <person name="Kellner H."/>
            <person name="Castanera R."/>
            <person name="Alfaro M."/>
            <person name="Ramirez L."/>
            <person name="Pisabarro A.G."/>
            <person name="Kuo A."/>
            <person name="Tritt A."/>
            <person name="Lipzen A."/>
            <person name="He G."/>
            <person name="Yan M."/>
            <person name="Ng V."/>
            <person name="Cullen D."/>
            <person name="Martin F."/>
            <person name="Rosso M.-N."/>
            <person name="Henrissat B."/>
            <person name="Hibbett D."/>
            <person name="Martinez A.T."/>
            <person name="Grigoriev I.V."/>
        </authorList>
    </citation>
    <scope>NUCLEOTIDE SEQUENCE</scope>
    <source>
        <strain evidence="2">ATCC 90797</strain>
    </source>
</reference>
<proteinExistence type="predicted"/>
<comment type="caution">
    <text evidence="2">The sequence shown here is derived from an EMBL/GenBank/DDBJ whole genome shotgun (WGS) entry which is preliminary data.</text>
</comment>
<dbReference type="AlphaFoldDB" id="A0A9P5ZHQ9"/>
<name>A0A9P5ZHQ9_PLEER</name>
<dbReference type="Proteomes" id="UP000807025">
    <property type="component" value="Unassembled WGS sequence"/>
</dbReference>
<evidence type="ECO:0000313" key="2">
    <source>
        <dbReference type="EMBL" id="KAF9487622.1"/>
    </source>
</evidence>
<dbReference type="OrthoDB" id="3054393at2759"/>
<keyword evidence="3" id="KW-1185">Reference proteome</keyword>
<feature type="region of interest" description="Disordered" evidence="1">
    <location>
        <begin position="192"/>
        <end position="217"/>
    </location>
</feature>
<evidence type="ECO:0000256" key="1">
    <source>
        <dbReference type="SAM" id="MobiDB-lite"/>
    </source>
</evidence>
<dbReference type="EMBL" id="MU154761">
    <property type="protein sequence ID" value="KAF9487622.1"/>
    <property type="molecule type" value="Genomic_DNA"/>
</dbReference>
<protein>
    <submittedName>
        <fullName evidence="2">Uncharacterized protein</fullName>
    </submittedName>
</protein>
<evidence type="ECO:0000313" key="3">
    <source>
        <dbReference type="Proteomes" id="UP000807025"/>
    </source>
</evidence>
<organism evidence="2 3">
    <name type="scientific">Pleurotus eryngii</name>
    <name type="common">Boletus of the steppes</name>
    <dbReference type="NCBI Taxonomy" id="5323"/>
    <lineage>
        <taxon>Eukaryota</taxon>
        <taxon>Fungi</taxon>
        <taxon>Dikarya</taxon>
        <taxon>Basidiomycota</taxon>
        <taxon>Agaricomycotina</taxon>
        <taxon>Agaricomycetes</taxon>
        <taxon>Agaricomycetidae</taxon>
        <taxon>Agaricales</taxon>
        <taxon>Pleurotineae</taxon>
        <taxon>Pleurotaceae</taxon>
        <taxon>Pleurotus</taxon>
    </lineage>
</organism>
<gene>
    <name evidence="2" type="ORF">BDN71DRAFT_1436708</name>
</gene>
<sequence length="534" mass="60278">MSSQTPMTTMSTNASGGIGIDNAVESACKLFLNMRRTFEVVSESNSNSGVPGGYESDRFGRQIDFIEAIADATLKMIQDLRATQSGRPVDATQDQLYDDMSTKAKTRLARSGLVSASRQGVQREPYSRRGIELDIDTESYVAPSRGLKRRQTIGWIPNGGKSKRVRSEMQGIRDKGWPMGEDDVETRLADNTINDDEEETRLGGETNSGDGVDTQDAIEKGNEGSVASETLNGEGINEERLDRISGLLSDGKKCTVGTLWLSVSKKRFAEHKLEEDAAFARLLSGYDMPQVGEIAQKDYFEDFVSSNATFKEQIDWDKEIDTLDLDKRIERREDARTHATQDLVHSILNTVLQLKLAIDWNSKPTEWKTNYTDTRFEESYSDKLETMKLGRSNRDYEKWYAGERKKFKDRQQKGITARNWTLALYKEFGTAVLLDPRWNPSRFGKSNRSPSFATFLPYLMANLPMRRATSDELVSGKAKVTFIEGRGMIKYNAGTHSDNDVLLLTLVKFISKRNDIMKYVETFITKMRRDCGDA</sequence>
<accession>A0A9P5ZHQ9</accession>